<dbReference type="PRINTS" id="PR00413">
    <property type="entry name" value="HADHALOGNASE"/>
</dbReference>
<sequence length="230" mass="26979">MTYKFIYFDLDDTLLDHQAAEQAGLSEVHDHFDLFDETSKEKLFDTYSEVNSDQWRLYSLAKIDRHELQRNRFEQTLEQLGLDNSRYEEVGQFYLSTYRKHWQWIDGAKEVYEKICKHYPVGILTNGFAETQQKKFEDFELNNTARHLVISEELGALKPDPRVFEHATKVTGRSASEILYVGNSFPSDVEGGNAYGWNTAWYTQNGEAEKHKQADFVFNDFRNLSNYLNI</sequence>
<dbReference type="PANTHER" id="PTHR47478">
    <property type="match status" value="1"/>
</dbReference>
<dbReference type="RefSeq" id="WP_265788874.1">
    <property type="nucleotide sequence ID" value="NZ_BAABRS010000001.1"/>
</dbReference>
<dbReference type="InterPro" id="IPR041492">
    <property type="entry name" value="HAD_2"/>
</dbReference>
<evidence type="ECO:0000313" key="1">
    <source>
        <dbReference type="EMBL" id="MCW9712717.1"/>
    </source>
</evidence>
<dbReference type="EMBL" id="JAJNDC010000001">
    <property type="protein sequence ID" value="MCW9712717.1"/>
    <property type="molecule type" value="Genomic_DNA"/>
</dbReference>
<dbReference type="InterPro" id="IPR052550">
    <property type="entry name" value="Pyrimidine_5'-ntase_YjjG"/>
</dbReference>
<dbReference type="Proteomes" id="UP001207337">
    <property type="component" value="Unassembled WGS sequence"/>
</dbReference>
<evidence type="ECO:0000313" key="2">
    <source>
        <dbReference type="Proteomes" id="UP001207337"/>
    </source>
</evidence>
<name>A0ABT3PXX2_9BACT</name>
<dbReference type="Gene3D" id="3.40.50.1000">
    <property type="entry name" value="HAD superfamily/HAD-like"/>
    <property type="match status" value="1"/>
</dbReference>
<keyword evidence="1" id="KW-0378">Hydrolase</keyword>
<gene>
    <name evidence="1" type="ORF">LQ318_07360</name>
</gene>
<comment type="caution">
    <text evidence="1">The sequence shown here is derived from an EMBL/GenBank/DDBJ whole genome shotgun (WGS) entry which is preliminary data.</text>
</comment>
<accession>A0ABT3PXX2</accession>
<organism evidence="1 2">
    <name type="scientific">Fodinibius salicampi</name>
    <dbReference type="NCBI Taxonomy" id="1920655"/>
    <lineage>
        <taxon>Bacteria</taxon>
        <taxon>Pseudomonadati</taxon>
        <taxon>Balneolota</taxon>
        <taxon>Balneolia</taxon>
        <taxon>Balneolales</taxon>
        <taxon>Balneolaceae</taxon>
        <taxon>Fodinibius</taxon>
    </lineage>
</organism>
<keyword evidence="2" id="KW-1185">Reference proteome</keyword>
<dbReference type="Gene3D" id="1.10.150.240">
    <property type="entry name" value="Putative phosphatase, domain 2"/>
    <property type="match status" value="1"/>
</dbReference>
<proteinExistence type="predicted"/>
<dbReference type="InterPro" id="IPR036412">
    <property type="entry name" value="HAD-like_sf"/>
</dbReference>
<dbReference type="InterPro" id="IPR023198">
    <property type="entry name" value="PGP-like_dom2"/>
</dbReference>
<dbReference type="PANTHER" id="PTHR47478:SF1">
    <property type="entry name" value="PYRIMIDINE 5'-NUCLEOTIDASE YJJG"/>
    <property type="match status" value="1"/>
</dbReference>
<dbReference type="GO" id="GO:0016787">
    <property type="term" value="F:hydrolase activity"/>
    <property type="evidence" value="ECO:0007669"/>
    <property type="project" value="UniProtKB-KW"/>
</dbReference>
<dbReference type="Pfam" id="PF13419">
    <property type="entry name" value="HAD_2"/>
    <property type="match status" value="1"/>
</dbReference>
<dbReference type="NCBIfam" id="TIGR01549">
    <property type="entry name" value="HAD-SF-IA-v1"/>
    <property type="match status" value="1"/>
</dbReference>
<reference evidence="1 2" key="1">
    <citation type="submission" date="2021-11" db="EMBL/GenBank/DDBJ databases">
        <title>Aliifidinibius sp. nov., a new bacterium isolated from saline soil.</title>
        <authorList>
            <person name="Galisteo C."/>
            <person name="De La Haba R."/>
            <person name="Sanchez-Porro C."/>
            <person name="Ventosa A."/>
        </authorList>
    </citation>
    <scope>NUCLEOTIDE SEQUENCE [LARGE SCALE GENOMIC DNA]</scope>
    <source>
        <strain evidence="1 2">KACC 190600</strain>
    </source>
</reference>
<dbReference type="InterPro" id="IPR023214">
    <property type="entry name" value="HAD_sf"/>
</dbReference>
<dbReference type="SFLD" id="SFLDS00003">
    <property type="entry name" value="Haloacid_Dehalogenase"/>
    <property type="match status" value="1"/>
</dbReference>
<protein>
    <submittedName>
        <fullName evidence="1">HAD-IA family hydrolase</fullName>
    </submittedName>
</protein>
<dbReference type="InterPro" id="IPR006439">
    <property type="entry name" value="HAD-SF_hydro_IA"/>
</dbReference>
<dbReference type="SUPFAM" id="SSF56784">
    <property type="entry name" value="HAD-like"/>
    <property type="match status" value="1"/>
</dbReference>
<dbReference type="SFLD" id="SFLDG01129">
    <property type="entry name" value="C1.5:_HAD__Beta-PGM__Phosphata"/>
    <property type="match status" value="1"/>
</dbReference>